<dbReference type="Pfam" id="PF06429">
    <property type="entry name" value="Flg_bbr_C"/>
    <property type="match status" value="1"/>
</dbReference>
<dbReference type="InterPro" id="IPR019776">
    <property type="entry name" value="Flagellar_basal_body_rod_CS"/>
</dbReference>
<evidence type="ECO:0000256" key="3">
    <source>
        <dbReference type="ARBA" id="ARBA00009677"/>
    </source>
</evidence>
<comment type="caution">
    <text evidence="12">The sequence shown here is derived from an EMBL/GenBank/DDBJ whole genome shotgun (WGS) entry which is preliminary data.</text>
</comment>
<keyword evidence="8" id="KW-0175">Coiled coil</keyword>
<feature type="domain" description="Flagellar basal body rod protein N-terminal" evidence="9">
    <location>
        <begin position="13"/>
        <end position="40"/>
    </location>
</feature>
<dbReference type="InterPro" id="IPR002371">
    <property type="entry name" value="FlgK"/>
</dbReference>
<evidence type="ECO:0000256" key="6">
    <source>
        <dbReference type="ARBA" id="ARBA00023143"/>
    </source>
</evidence>
<gene>
    <name evidence="7" type="primary">flgK</name>
    <name evidence="12" type="ORF">EDC14_104433</name>
</gene>
<dbReference type="SUPFAM" id="SSF64518">
    <property type="entry name" value="Phase 1 flagellin"/>
    <property type="match status" value="1"/>
</dbReference>
<feature type="coiled-coil region" evidence="8">
    <location>
        <begin position="171"/>
        <end position="198"/>
    </location>
</feature>
<dbReference type="NCBIfam" id="TIGR02492">
    <property type="entry name" value="flgK_ends"/>
    <property type="match status" value="1"/>
</dbReference>
<dbReference type="PROSITE" id="PS00588">
    <property type="entry name" value="FLAGELLA_BB_ROD"/>
    <property type="match status" value="1"/>
</dbReference>
<accession>A0A4R1QY97</accession>
<dbReference type="GO" id="GO:0044780">
    <property type="term" value="P:bacterial-type flagellum assembly"/>
    <property type="evidence" value="ECO:0007669"/>
    <property type="project" value="InterPro"/>
</dbReference>
<evidence type="ECO:0000256" key="4">
    <source>
        <dbReference type="ARBA" id="ARBA00016244"/>
    </source>
</evidence>
<feature type="domain" description="Flagellar hook-associated protein FlgK helical" evidence="11">
    <location>
        <begin position="100"/>
        <end position="353"/>
    </location>
</feature>
<dbReference type="PANTHER" id="PTHR30033">
    <property type="entry name" value="FLAGELLAR HOOK-ASSOCIATED PROTEIN 1"/>
    <property type="match status" value="1"/>
</dbReference>
<organism evidence="12 13">
    <name type="scientific">Hydrogenispora ethanolica</name>
    <dbReference type="NCBI Taxonomy" id="1082276"/>
    <lineage>
        <taxon>Bacteria</taxon>
        <taxon>Bacillati</taxon>
        <taxon>Bacillota</taxon>
        <taxon>Hydrogenispora</taxon>
    </lineage>
</organism>
<dbReference type="PRINTS" id="PR01005">
    <property type="entry name" value="FLGHOOKAP1"/>
</dbReference>
<evidence type="ECO:0000259" key="10">
    <source>
        <dbReference type="Pfam" id="PF06429"/>
    </source>
</evidence>
<evidence type="ECO:0000256" key="8">
    <source>
        <dbReference type="SAM" id="Coils"/>
    </source>
</evidence>
<dbReference type="GO" id="GO:0005198">
    <property type="term" value="F:structural molecule activity"/>
    <property type="evidence" value="ECO:0007669"/>
    <property type="project" value="UniProtKB-UniRule"/>
</dbReference>
<dbReference type="AlphaFoldDB" id="A0A4R1QY97"/>
<evidence type="ECO:0000259" key="11">
    <source>
        <dbReference type="Pfam" id="PF22638"/>
    </source>
</evidence>
<feature type="domain" description="Flagellar basal-body/hook protein C-terminal" evidence="10">
    <location>
        <begin position="467"/>
        <end position="506"/>
    </location>
</feature>
<comment type="similarity">
    <text evidence="3 7">Belongs to the flagella basal body rod proteins family.</text>
</comment>
<proteinExistence type="inferred from homology"/>
<comment type="subcellular location">
    <subcellularLocation>
        <location evidence="1 7">Bacterial flagellum</location>
    </subcellularLocation>
    <subcellularLocation>
        <location evidence="2 7">Secreted</location>
    </subcellularLocation>
</comment>
<dbReference type="InterPro" id="IPR053927">
    <property type="entry name" value="FlgK_helical"/>
</dbReference>
<reference evidence="12 13" key="1">
    <citation type="submission" date="2019-03" db="EMBL/GenBank/DDBJ databases">
        <title>Genomic Encyclopedia of Type Strains, Phase IV (KMG-IV): sequencing the most valuable type-strain genomes for metagenomic binning, comparative biology and taxonomic classification.</title>
        <authorList>
            <person name="Goeker M."/>
        </authorList>
    </citation>
    <scope>NUCLEOTIDE SEQUENCE [LARGE SCALE GENOMIC DNA]</scope>
    <source>
        <strain evidence="12 13">LX-B</strain>
    </source>
</reference>
<dbReference type="GO" id="GO:0009424">
    <property type="term" value="C:bacterial-type flagellum hook"/>
    <property type="evidence" value="ECO:0007669"/>
    <property type="project" value="UniProtKB-UniRule"/>
</dbReference>
<dbReference type="Pfam" id="PF00460">
    <property type="entry name" value="Flg_bb_rod"/>
    <property type="match status" value="1"/>
</dbReference>
<keyword evidence="5 7" id="KW-0964">Secreted</keyword>
<evidence type="ECO:0000256" key="1">
    <source>
        <dbReference type="ARBA" id="ARBA00004365"/>
    </source>
</evidence>
<keyword evidence="6 7" id="KW-0975">Bacterial flagellum</keyword>
<evidence type="ECO:0000259" key="9">
    <source>
        <dbReference type="Pfam" id="PF00460"/>
    </source>
</evidence>
<dbReference type="Pfam" id="PF22638">
    <property type="entry name" value="FlgK_D1"/>
    <property type="match status" value="1"/>
</dbReference>
<protein>
    <recommendedName>
        <fullName evidence="4 7">Flagellar hook-associated protein 1</fullName>
        <shortName evidence="7">HAP1</shortName>
    </recommendedName>
</protein>
<dbReference type="PANTHER" id="PTHR30033:SF1">
    <property type="entry name" value="FLAGELLAR HOOK-ASSOCIATED PROTEIN 1"/>
    <property type="match status" value="1"/>
</dbReference>
<evidence type="ECO:0000256" key="7">
    <source>
        <dbReference type="RuleBase" id="RU362065"/>
    </source>
</evidence>
<keyword evidence="12" id="KW-0282">Flagellum</keyword>
<dbReference type="GO" id="GO:0005576">
    <property type="term" value="C:extracellular region"/>
    <property type="evidence" value="ECO:0007669"/>
    <property type="project" value="UniProtKB-SubCell"/>
</dbReference>
<dbReference type="Proteomes" id="UP000295008">
    <property type="component" value="Unassembled WGS sequence"/>
</dbReference>
<evidence type="ECO:0000313" key="13">
    <source>
        <dbReference type="Proteomes" id="UP000295008"/>
    </source>
</evidence>
<keyword evidence="12" id="KW-0966">Cell projection</keyword>
<sequence>MIQMSSTFMGLSIATRGLYSSQAGLSVTSNNISNTNTEGYSRQTVAQTSVSTPASTSGGVIIGGGSEVTSVERIRQASLDNQYWRANTSLGEWEVKADALTEIETVFSDSTDDGFSTVMNDFYDALEELSNNASDTSVRTSVEAAANSLCEYLNNAAAQLEMIRDDLNTSVKTTVDQINSYAQQIAKLNDQIQQATAGGATANELEDQRTLLLDKLSGLVDISVSETVVGTNPDGTVNTILNVTVNGSTLVSGDKARQLECTSDSDGLYQIQWQDTGEAFEPDSGALKGYLDIRDGAGGSEYKGIPYYLSQLDEFARTFAEAFNEGIYADGNTYYAGHAGGYSSDGSTGIRFFTYDDCSSEDFMNSGSDTESRYANITAANISVALDIQEDVGKIAASSSAGQADNSENIADLIELCQDSQMFNKGTPEDFMNSIISTLGTSSSYAQRLADNKSTIANNIDERRTSVSGVSADEETANLTKYQQAYNSSALLVTTWNEIYQTTIDMVNE</sequence>
<name>A0A4R1QY97_HYDET</name>
<dbReference type="InterPro" id="IPR010930">
    <property type="entry name" value="Flg_bb/hook_C_dom"/>
</dbReference>
<keyword evidence="12" id="KW-0969">Cilium</keyword>
<evidence type="ECO:0000256" key="5">
    <source>
        <dbReference type="ARBA" id="ARBA00022525"/>
    </source>
</evidence>
<dbReference type="EMBL" id="SLUN01000044">
    <property type="protein sequence ID" value="TCL57884.1"/>
    <property type="molecule type" value="Genomic_DNA"/>
</dbReference>
<evidence type="ECO:0000256" key="2">
    <source>
        <dbReference type="ARBA" id="ARBA00004613"/>
    </source>
</evidence>
<dbReference type="InterPro" id="IPR001444">
    <property type="entry name" value="Flag_bb_rod_N"/>
</dbReference>
<keyword evidence="13" id="KW-1185">Reference proteome</keyword>
<evidence type="ECO:0000313" key="12">
    <source>
        <dbReference type="EMBL" id="TCL57884.1"/>
    </source>
</evidence>